<reference evidence="2 3" key="1">
    <citation type="journal article" date="2021" name="BMC Genomics">
        <title>Datura genome reveals duplications of psychoactive alkaloid biosynthetic genes and high mutation rate following tissue culture.</title>
        <authorList>
            <person name="Rajewski A."/>
            <person name="Carter-House D."/>
            <person name="Stajich J."/>
            <person name="Litt A."/>
        </authorList>
    </citation>
    <scope>NUCLEOTIDE SEQUENCE [LARGE SCALE GENOMIC DNA]</scope>
    <source>
        <strain evidence="2">AR-01</strain>
    </source>
</reference>
<dbReference type="Proteomes" id="UP000823775">
    <property type="component" value="Unassembled WGS sequence"/>
</dbReference>
<keyword evidence="3" id="KW-1185">Reference proteome</keyword>
<evidence type="ECO:0000313" key="2">
    <source>
        <dbReference type="EMBL" id="MCD9643780.1"/>
    </source>
</evidence>
<accession>A0ABS8VC67</accession>
<evidence type="ECO:0000313" key="3">
    <source>
        <dbReference type="Proteomes" id="UP000823775"/>
    </source>
</evidence>
<sequence>RISKLVPCCPNQTPSSTITGIKVGSNINTTMTVQAMVAECKSEETRDAPQEESMEECDALPYQRIEAPNTPLDRRSEAHNAQVVYRPGVHITEESGS</sequence>
<protein>
    <submittedName>
        <fullName evidence="2">Uncharacterized protein</fullName>
    </submittedName>
</protein>
<dbReference type="EMBL" id="JACEIK010003993">
    <property type="protein sequence ID" value="MCD9643780.1"/>
    <property type="molecule type" value="Genomic_DNA"/>
</dbReference>
<feature type="non-terminal residue" evidence="2">
    <location>
        <position position="97"/>
    </location>
</feature>
<name>A0ABS8VC67_DATST</name>
<gene>
    <name evidence="2" type="ORF">HAX54_031479</name>
</gene>
<comment type="caution">
    <text evidence="2">The sequence shown here is derived from an EMBL/GenBank/DDBJ whole genome shotgun (WGS) entry which is preliminary data.</text>
</comment>
<evidence type="ECO:0000256" key="1">
    <source>
        <dbReference type="SAM" id="MobiDB-lite"/>
    </source>
</evidence>
<organism evidence="2 3">
    <name type="scientific">Datura stramonium</name>
    <name type="common">Jimsonweed</name>
    <name type="synonym">Common thornapple</name>
    <dbReference type="NCBI Taxonomy" id="4076"/>
    <lineage>
        <taxon>Eukaryota</taxon>
        <taxon>Viridiplantae</taxon>
        <taxon>Streptophyta</taxon>
        <taxon>Embryophyta</taxon>
        <taxon>Tracheophyta</taxon>
        <taxon>Spermatophyta</taxon>
        <taxon>Magnoliopsida</taxon>
        <taxon>eudicotyledons</taxon>
        <taxon>Gunneridae</taxon>
        <taxon>Pentapetalae</taxon>
        <taxon>asterids</taxon>
        <taxon>lamiids</taxon>
        <taxon>Solanales</taxon>
        <taxon>Solanaceae</taxon>
        <taxon>Solanoideae</taxon>
        <taxon>Datureae</taxon>
        <taxon>Datura</taxon>
    </lineage>
</organism>
<proteinExistence type="predicted"/>
<feature type="region of interest" description="Disordered" evidence="1">
    <location>
        <begin position="42"/>
        <end position="62"/>
    </location>
</feature>
<feature type="non-terminal residue" evidence="2">
    <location>
        <position position="1"/>
    </location>
</feature>